<dbReference type="GO" id="GO:0005524">
    <property type="term" value="F:ATP binding"/>
    <property type="evidence" value="ECO:0007669"/>
    <property type="project" value="InterPro"/>
</dbReference>
<dbReference type="SUPFAM" id="SSF55785">
    <property type="entry name" value="PYP-like sensor domain (PAS domain)"/>
    <property type="match status" value="1"/>
</dbReference>
<dbReference type="PROSITE" id="PS50887">
    <property type="entry name" value="GGDEF"/>
    <property type="match status" value="1"/>
</dbReference>
<feature type="region of interest" description="Disordered" evidence="3">
    <location>
        <begin position="1323"/>
        <end position="1355"/>
    </location>
</feature>
<dbReference type="Pfam" id="PF13191">
    <property type="entry name" value="AAA_16"/>
    <property type="match status" value="1"/>
</dbReference>
<dbReference type="SUPFAM" id="SSF56112">
    <property type="entry name" value="Protein kinase-like (PK-like)"/>
    <property type="match status" value="1"/>
</dbReference>
<feature type="compositionally biased region" description="Polar residues" evidence="3">
    <location>
        <begin position="566"/>
        <end position="577"/>
    </location>
</feature>
<dbReference type="InterPro" id="IPR053159">
    <property type="entry name" value="Hybrid_Histidine_Kinase"/>
</dbReference>
<dbReference type="CDD" id="cd01949">
    <property type="entry name" value="GGDEF"/>
    <property type="match status" value="1"/>
</dbReference>
<evidence type="ECO:0000256" key="2">
    <source>
        <dbReference type="SAM" id="Coils"/>
    </source>
</evidence>
<dbReference type="OrthoDB" id="9801841at2"/>
<dbReference type="InterPro" id="IPR000014">
    <property type="entry name" value="PAS"/>
</dbReference>
<sequence length="1884" mass="203678">MTEEQQALGEGPGAGAGPGDTVHRGRRTEVIRARGTPHAGVWLKLLRHASPSVADLARLRRECALAQRLNAAHVLRPARLIEHAGRHGLLFDDPALESALTLRQRLRAGPLDQAAVIRIALDLVDALQHLHAQGLIHRNLGPGQVLLLAGAGERLGRVRIADLGLAAEIERERPLVQKAELIEASLATLAPELTGRMSRDVDYRADLYSLGATLLEALTGQPPFPVDDPACAVHAHLALPAPLATSRDPRVFVPLSLIVGHCLNKEPEARYQSHQALRKDLQLCLAALEQGRGLPGFQPGRGDIALRFQASGRLYGRAAAQEHLAQAFERSGVGTLRGAALVTIAGFSGIGKTALVMASQRSLLAQQGHFAAAKANQYGQDRPYGVVLQLLAQRAAQVQALPPAGQSFWRQRLQALAGPNAAVLGQAVPELLPLLQPVQALVPVGPTESENRFLRSISQGFAAMASEGQPQTFFLDDWQWADRASRRLLRECLADASMNHTLFILAYRDNEVRPGHPMAQELQDLRPLLGERFMPLRLGPLTLEDTRQWLADSLHRSDGPHAGTAPDNTASEDPSTSDAAAVQALAQLCQARTAGNPFFLRRWMEDLGRRGLFHFDAAHQRWTFLLDRIAATRTADNVVALMLEQLEQLPDATCEALSVAALLGTSVDLDTLSTAVSADPSRLAEDLLPALQAQLLVPASSLYRFGPHLQGQASDRVRYAFAHDRVQEAALQRIAPQARAALQLRVGRLLKQRHDQDTPDQALPYAVLNHLNAARMLLRSEADAMERQVLALANMAASRRALDAAAFEPAADYAELALELDPVQAASGLWHHHAARMAYLAGRPQRMESLLGEALAMATSPSQRARLLEVRMEAFYAQGRLAETVDLGLELFALLGAELPQLDAQQPQADLARLLAGLRDEITTLGIHTLAARAPMQDEGRLQLISIAAKMTAAAYIVRPALLPLLTLFQVRLMMDHGHVPLALSAYSVLGLMCAEFLGEYRFAHAIGRMTMDLVARFGWVQAFAHAGFSFHAFLSHWVDGLSASMEGLMQTHRNGLEFGNFRHAGLGLYVHDVHAFLAGQPLDRLEPMLAEHVQTLSAMRQPVAQDYTRALLGLVQALRRSPFDRHGLENVSDMMGTYQERQDQTGLMFLHGWQAVLAWVRQDPALALQHALASRALFAAGRGMHAQSLFLFIAAWASQQLALSGEAERDLVLEAQALTALTRWNDARPGPLAARIGVLKAQALQLDGAPPALVDEQLAQALVAAQAAEQPGMDLAAVLRAQVRAWEVRAPDRAEAAGAALQAAWQDWGVRMQEVPRQAAAWSVPGPEDGTGHGGAESAGVSAAESAGGQASTGATTADDLLAAATHQGDAADLSSLIKAVQAINTQADLHGLLRRLLEVVAENAGAQRAAVVLSSGTGRFAGPSGLAAAAGHSSSPGDCSLPSPVSPSQWVLQAQVCMKGPVPVHLKDQLPLEAATGPLPVTQMQQVLHSGQRMLLQEAALQSPDPWFRLSPSSSRSVLMLPLLKQGQTVGALYLENGAVAGVFTEARVSFLELLCANVVNAVDNARLVAELRELNTSLEQRVAQRTRELADSEERLRAVLDHAPMPMVVTRVRDAVIVYGNGPSATLGGHSLEGLVGRPATAFYRDPSDRDRMQQLFRERGTLQSEEVCLLAADGTELWMLLSMVPVMYDGEPSVLSTLVDFTERKRLEIELKRLATTDALTGAVNRRSFLERAQAELSRSRRYGAPLSLVMMDVDHFKRINDTLGHAQGDDALCRIVQVCAQVVRKEDVLGRLGGEEFALLLPQTSLEEAHHLVERLRERIASSRMDDGQPGAPAVVLTASFGVTCMRPEDSSVDDLLGRADAALYRAKAAGRNRVEQAA</sequence>
<evidence type="ECO:0000256" key="3">
    <source>
        <dbReference type="SAM" id="MobiDB-lite"/>
    </source>
</evidence>
<dbReference type="GO" id="GO:0004672">
    <property type="term" value="F:protein kinase activity"/>
    <property type="evidence" value="ECO:0007669"/>
    <property type="project" value="InterPro"/>
</dbReference>
<accession>A0A0U3MXA1</accession>
<dbReference type="SMART" id="SM00065">
    <property type="entry name" value="GAF"/>
    <property type="match status" value="1"/>
</dbReference>
<protein>
    <submittedName>
        <fullName evidence="4">Uncharacterized protein</fullName>
    </submittedName>
</protein>
<dbReference type="InterPro" id="IPR029016">
    <property type="entry name" value="GAF-like_dom_sf"/>
</dbReference>
<dbReference type="Pfam" id="PF00990">
    <property type="entry name" value="GGDEF"/>
    <property type="match status" value="1"/>
</dbReference>
<dbReference type="InterPro" id="IPR035965">
    <property type="entry name" value="PAS-like_dom_sf"/>
</dbReference>
<dbReference type="Gene3D" id="3.30.70.270">
    <property type="match status" value="1"/>
</dbReference>
<dbReference type="InterPro" id="IPR029787">
    <property type="entry name" value="Nucleotide_cyclase"/>
</dbReference>
<dbReference type="GO" id="GO:0016020">
    <property type="term" value="C:membrane"/>
    <property type="evidence" value="ECO:0007669"/>
    <property type="project" value="UniProtKB-SubCell"/>
</dbReference>
<dbReference type="SUPFAM" id="SSF55781">
    <property type="entry name" value="GAF domain-like"/>
    <property type="match status" value="1"/>
</dbReference>
<dbReference type="Pfam" id="PF01590">
    <property type="entry name" value="GAF"/>
    <property type="match status" value="1"/>
</dbReference>
<reference evidence="4 5" key="1">
    <citation type="submission" date="2015-12" db="EMBL/GenBank/DDBJ databases">
        <title>Complete genome of Roseateles depolymerans KCTC 42856.</title>
        <authorList>
            <person name="Kim K.M."/>
        </authorList>
    </citation>
    <scope>NUCLEOTIDE SEQUENCE [LARGE SCALE GENOMIC DNA]</scope>
    <source>
        <strain evidence="4 5">KCTC 42856</strain>
    </source>
</reference>
<dbReference type="Gene3D" id="3.30.450.40">
    <property type="match status" value="1"/>
</dbReference>
<dbReference type="NCBIfam" id="TIGR00229">
    <property type="entry name" value="sensory_box"/>
    <property type="match status" value="1"/>
</dbReference>
<feature type="compositionally biased region" description="Low complexity" evidence="3">
    <location>
        <begin position="1339"/>
        <end position="1355"/>
    </location>
</feature>
<evidence type="ECO:0000256" key="1">
    <source>
        <dbReference type="ARBA" id="ARBA00004167"/>
    </source>
</evidence>
<comment type="subcellular location">
    <subcellularLocation>
        <location evidence="1">Membrane</location>
        <topology evidence="1">Single-pass membrane protein</topology>
    </subcellularLocation>
</comment>
<dbReference type="PROSITE" id="PS50112">
    <property type="entry name" value="PAS"/>
    <property type="match status" value="1"/>
</dbReference>
<dbReference type="Gene3D" id="1.10.510.10">
    <property type="entry name" value="Transferase(Phosphotransferase) domain 1"/>
    <property type="match status" value="1"/>
</dbReference>
<dbReference type="PROSITE" id="PS50113">
    <property type="entry name" value="PAC"/>
    <property type="match status" value="1"/>
</dbReference>
<feature type="coiled-coil region" evidence="2">
    <location>
        <begin position="1571"/>
        <end position="1598"/>
    </location>
</feature>
<dbReference type="InterPro" id="IPR000700">
    <property type="entry name" value="PAS-assoc_C"/>
</dbReference>
<dbReference type="InterPro" id="IPR011009">
    <property type="entry name" value="Kinase-like_dom_sf"/>
</dbReference>
<feature type="region of interest" description="Disordered" evidence="3">
    <location>
        <begin position="1"/>
        <end position="23"/>
    </location>
</feature>
<dbReference type="CDD" id="cd14014">
    <property type="entry name" value="STKc_PknB_like"/>
    <property type="match status" value="1"/>
</dbReference>
<keyword evidence="5" id="KW-1185">Reference proteome</keyword>
<dbReference type="Proteomes" id="UP000060699">
    <property type="component" value="Chromosome"/>
</dbReference>
<dbReference type="Pfam" id="PF00989">
    <property type="entry name" value="PAS"/>
    <property type="match status" value="1"/>
</dbReference>
<dbReference type="SUPFAM" id="SSF52540">
    <property type="entry name" value="P-loop containing nucleoside triphosphate hydrolases"/>
    <property type="match status" value="1"/>
</dbReference>
<dbReference type="EMBL" id="CP013729">
    <property type="protein sequence ID" value="ALV04587.1"/>
    <property type="molecule type" value="Genomic_DNA"/>
</dbReference>
<dbReference type="InterPro" id="IPR043128">
    <property type="entry name" value="Rev_trsase/Diguanyl_cyclase"/>
</dbReference>
<gene>
    <name evidence="4" type="ORF">RD2015_82</name>
</gene>
<dbReference type="PROSITE" id="PS50011">
    <property type="entry name" value="PROTEIN_KINASE_DOM"/>
    <property type="match status" value="1"/>
</dbReference>
<dbReference type="SMART" id="SM00220">
    <property type="entry name" value="S_TKc"/>
    <property type="match status" value="1"/>
</dbReference>
<keyword evidence="2" id="KW-0175">Coiled coil</keyword>
<dbReference type="Gene3D" id="3.30.450.20">
    <property type="entry name" value="PAS domain"/>
    <property type="match status" value="1"/>
</dbReference>
<dbReference type="InterPro" id="IPR041664">
    <property type="entry name" value="AAA_16"/>
</dbReference>
<dbReference type="Pfam" id="PF00069">
    <property type="entry name" value="Pkinase"/>
    <property type="match status" value="1"/>
</dbReference>
<dbReference type="CDD" id="cd00130">
    <property type="entry name" value="PAS"/>
    <property type="match status" value="1"/>
</dbReference>
<dbReference type="PATRIC" id="fig|76731.3.peg.84"/>
<organism evidence="4 5">
    <name type="scientific">Roseateles depolymerans</name>
    <dbReference type="NCBI Taxonomy" id="76731"/>
    <lineage>
        <taxon>Bacteria</taxon>
        <taxon>Pseudomonadati</taxon>
        <taxon>Pseudomonadota</taxon>
        <taxon>Betaproteobacteria</taxon>
        <taxon>Burkholderiales</taxon>
        <taxon>Sphaerotilaceae</taxon>
        <taxon>Roseateles</taxon>
    </lineage>
</organism>
<dbReference type="FunFam" id="3.30.70.270:FF:000001">
    <property type="entry name" value="Diguanylate cyclase domain protein"/>
    <property type="match status" value="1"/>
</dbReference>
<proteinExistence type="predicted"/>
<dbReference type="GO" id="GO:0006355">
    <property type="term" value="P:regulation of DNA-templated transcription"/>
    <property type="evidence" value="ECO:0007669"/>
    <property type="project" value="InterPro"/>
</dbReference>
<dbReference type="InterPro" id="IPR000719">
    <property type="entry name" value="Prot_kinase_dom"/>
</dbReference>
<dbReference type="PANTHER" id="PTHR43642">
    <property type="entry name" value="HYBRID SIGNAL TRANSDUCTION HISTIDINE KINASE G"/>
    <property type="match status" value="1"/>
</dbReference>
<dbReference type="SMART" id="SM00267">
    <property type="entry name" value="GGDEF"/>
    <property type="match status" value="1"/>
</dbReference>
<evidence type="ECO:0000313" key="4">
    <source>
        <dbReference type="EMBL" id="ALV04587.1"/>
    </source>
</evidence>
<dbReference type="STRING" id="76731.RD2015_82"/>
<feature type="region of interest" description="Disordered" evidence="3">
    <location>
        <begin position="554"/>
        <end position="577"/>
    </location>
</feature>
<dbReference type="RefSeq" id="WP_083525195.1">
    <property type="nucleotide sequence ID" value="NZ_CP013729.1"/>
</dbReference>
<dbReference type="InterPro" id="IPR013767">
    <property type="entry name" value="PAS_fold"/>
</dbReference>
<dbReference type="InterPro" id="IPR000160">
    <property type="entry name" value="GGDEF_dom"/>
</dbReference>
<name>A0A0U3MXA1_9BURK</name>
<evidence type="ECO:0000313" key="5">
    <source>
        <dbReference type="Proteomes" id="UP000060699"/>
    </source>
</evidence>
<dbReference type="KEGG" id="rdp:RD2015_82"/>
<dbReference type="NCBIfam" id="TIGR00254">
    <property type="entry name" value="GGDEF"/>
    <property type="match status" value="1"/>
</dbReference>
<dbReference type="InterPro" id="IPR003018">
    <property type="entry name" value="GAF"/>
</dbReference>
<dbReference type="SUPFAM" id="SSF55073">
    <property type="entry name" value="Nucleotide cyclase"/>
    <property type="match status" value="1"/>
</dbReference>
<dbReference type="InterPro" id="IPR027417">
    <property type="entry name" value="P-loop_NTPase"/>
</dbReference>
<dbReference type="PANTHER" id="PTHR43642:SF1">
    <property type="entry name" value="HYBRID SIGNAL TRANSDUCTION HISTIDINE KINASE G"/>
    <property type="match status" value="1"/>
</dbReference>